<accession>A0A4Y3WHK0</accession>
<reference evidence="1 2" key="1">
    <citation type="submission" date="2019-06" db="EMBL/GenBank/DDBJ databases">
        <title>Whole genome shotgun sequence of Nitrobacter winogradskyi NBRC 14297.</title>
        <authorList>
            <person name="Hosoyama A."/>
            <person name="Uohara A."/>
            <person name="Ohji S."/>
            <person name="Ichikawa N."/>
        </authorList>
    </citation>
    <scope>NUCLEOTIDE SEQUENCE [LARGE SCALE GENOMIC DNA]</scope>
    <source>
        <strain evidence="1 2">NBRC 14297</strain>
    </source>
</reference>
<evidence type="ECO:0000313" key="1">
    <source>
        <dbReference type="EMBL" id="GEC17379.1"/>
    </source>
</evidence>
<evidence type="ECO:0000313" key="2">
    <source>
        <dbReference type="Proteomes" id="UP000318825"/>
    </source>
</evidence>
<organism evidence="1 2">
    <name type="scientific">Nitrobacter winogradskyi</name>
    <name type="common">Nitrobacter agilis</name>
    <dbReference type="NCBI Taxonomy" id="913"/>
    <lineage>
        <taxon>Bacteria</taxon>
        <taxon>Pseudomonadati</taxon>
        <taxon>Pseudomonadota</taxon>
        <taxon>Alphaproteobacteria</taxon>
        <taxon>Hyphomicrobiales</taxon>
        <taxon>Nitrobacteraceae</taxon>
        <taxon>Nitrobacter</taxon>
    </lineage>
</organism>
<dbReference type="EMBL" id="BJNF01000105">
    <property type="protein sequence ID" value="GEC17379.1"/>
    <property type="molecule type" value="Genomic_DNA"/>
</dbReference>
<protein>
    <submittedName>
        <fullName evidence="1">Uncharacterized protein</fullName>
    </submittedName>
</protein>
<sequence>MFRDLWEAKLASQHSQGSTLKKDIALIERKVHALLDRIVDAGSDSIVKAYEKRIRDLETQKALMQDLIANCGRPLTSFSEAY</sequence>
<dbReference type="Proteomes" id="UP000318825">
    <property type="component" value="Unassembled WGS sequence"/>
</dbReference>
<gene>
    <name evidence="1" type="ORF">NWI01_32710</name>
</gene>
<dbReference type="AlphaFoldDB" id="A0A4Y3WHK0"/>
<dbReference type="OrthoDB" id="9791494at2"/>
<dbReference type="RefSeq" id="WP_141385126.1">
    <property type="nucleotide sequence ID" value="NZ_BJNF01000105.1"/>
</dbReference>
<proteinExistence type="predicted"/>
<name>A0A4Y3WHK0_NITWI</name>
<comment type="caution">
    <text evidence="1">The sequence shown here is derived from an EMBL/GenBank/DDBJ whole genome shotgun (WGS) entry which is preliminary data.</text>
</comment>